<comment type="similarity">
    <text evidence="1">Belongs to the CIA30 family.</text>
</comment>
<dbReference type="PANTHER" id="PTHR13194:SF19">
    <property type="entry name" value="NAD(P)-BINDING ROSSMANN-FOLD SUPERFAMILY PROTEIN"/>
    <property type="match status" value="1"/>
</dbReference>
<evidence type="ECO:0000313" key="4">
    <source>
        <dbReference type="EMBL" id="KAJ1520150.1"/>
    </source>
</evidence>
<dbReference type="Pfam" id="PF08547">
    <property type="entry name" value="CIA30"/>
    <property type="match status" value="1"/>
</dbReference>
<evidence type="ECO:0000259" key="3">
    <source>
        <dbReference type="Pfam" id="PF08547"/>
    </source>
</evidence>
<dbReference type="EMBL" id="JAPTSV010000015">
    <property type="protein sequence ID" value="KAJ1520150.1"/>
    <property type="molecule type" value="Genomic_DNA"/>
</dbReference>
<evidence type="ECO:0000256" key="1">
    <source>
        <dbReference type="ARBA" id="ARBA00007884"/>
    </source>
</evidence>
<reference evidence="4" key="1">
    <citation type="submission" date="2022-12" db="EMBL/GenBank/DDBJ databases">
        <title>Chromosome-level genome assembly of the bean flower thrips Megalurothrips usitatus.</title>
        <authorList>
            <person name="Ma L."/>
            <person name="Liu Q."/>
            <person name="Li H."/>
            <person name="Cai W."/>
        </authorList>
    </citation>
    <scope>NUCLEOTIDE SEQUENCE</scope>
    <source>
        <strain evidence="4">Cailab_2022a</strain>
    </source>
</reference>
<dbReference type="InterPro" id="IPR039131">
    <property type="entry name" value="NDUFAF1"/>
</dbReference>
<evidence type="ECO:0000313" key="5">
    <source>
        <dbReference type="Proteomes" id="UP001075354"/>
    </source>
</evidence>
<dbReference type="Proteomes" id="UP001075354">
    <property type="component" value="Chromosome 15"/>
</dbReference>
<organism evidence="4 5">
    <name type="scientific">Megalurothrips usitatus</name>
    <name type="common">bean blossom thrips</name>
    <dbReference type="NCBI Taxonomy" id="439358"/>
    <lineage>
        <taxon>Eukaryota</taxon>
        <taxon>Metazoa</taxon>
        <taxon>Ecdysozoa</taxon>
        <taxon>Arthropoda</taxon>
        <taxon>Hexapoda</taxon>
        <taxon>Insecta</taxon>
        <taxon>Pterygota</taxon>
        <taxon>Neoptera</taxon>
        <taxon>Paraneoptera</taxon>
        <taxon>Thysanoptera</taxon>
        <taxon>Terebrantia</taxon>
        <taxon>Thripoidea</taxon>
        <taxon>Thripidae</taxon>
        <taxon>Megalurothrips</taxon>
    </lineage>
</organism>
<sequence>MRGLQMRRSGLALAAVFACSALVAVRGAGNGIVMVPGGKVLFDFTAPSARVDTWEEQSDVVRSVGMSKAALVLQRTQQFQRAVFFTLLNPQPNGAGFAGMRTATRLDLSAYGRLALSCRGQGQNFGYKVVLRHRGLNDEPNPSYEQTFQAPRDEFGVVELPLQNFTAYYRGRPVPDAIPLDTSNITNVELQVYGGVYLPTKQSGASSLELNWISAE</sequence>
<dbReference type="SUPFAM" id="SSF49785">
    <property type="entry name" value="Galactose-binding domain-like"/>
    <property type="match status" value="1"/>
</dbReference>
<name>A0AAV7X2L5_9NEOP</name>
<gene>
    <name evidence="4" type="ORF">ONE63_004366</name>
</gene>
<proteinExistence type="inferred from homology"/>
<feature type="chain" id="PRO_5043328180" description="NADH:ubiquinone oxidoreductase intermediate-associated protein 30 domain-containing protein" evidence="2">
    <location>
        <begin position="28"/>
        <end position="216"/>
    </location>
</feature>
<feature type="signal peptide" evidence="2">
    <location>
        <begin position="1"/>
        <end position="27"/>
    </location>
</feature>
<evidence type="ECO:0000256" key="2">
    <source>
        <dbReference type="SAM" id="SignalP"/>
    </source>
</evidence>
<feature type="domain" description="NADH:ubiquinone oxidoreductase intermediate-associated protein 30" evidence="3">
    <location>
        <begin position="42"/>
        <end position="209"/>
    </location>
</feature>
<protein>
    <recommendedName>
        <fullName evidence="3">NADH:ubiquinone oxidoreductase intermediate-associated protein 30 domain-containing protein</fullName>
    </recommendedName>
</protein>
<dbReference type="GO" id="GO:0051082">
    <property type="term" value="F:unfolded protein binding"/>
    <property type="evidence" value="ECO:0007669"/>
    <property type="project" value="TreeGrafter"/>
</dbReference>
<dbReference type="PANTHER" id="PTHR13194">
    <property type="entry name" value="COMPLEX I INTERMEDIATE-ASSOCIATED PROTEIN 30"/>
    <property type="match status" value="1"/>
</dbReference>
<keyword evidence="2" id="KW-0732">Signal</keyword>
<dbReference type="GO" id="GO:0010257">
    <property type="term" value="P:NADH dehydrogenase complex assembly"/>
    <property type="evidence" value="ECO:0007669"/>
    <property type="project" value="TreeGrafter"/>
</dbReference>
<dbReference type="InterPro" id="IPR008979">
    <property type="entry name" value="Galactose-bd-like_sf"/>
</dbReference>
<dbReference type="InterPro" id="IPR013857">
    <property type="entry name" value="NADH-UbQ_OxRdtase-assoc_prot30"/>
</dbReference>
<keyword evidence="5" id="KW-1185">Reference proteome</keyword>
<comment type="caution">
    <text evidence="4">The sequence shown here is derived from an EMBL/GenBank/DDBJ whole genome shotgun (WGS) entry which is preliminary data.</text>
</comment>
<dbReference type="AlphaFoldDB" id="A0AAV7X2L5"/>
<dbReference type="PROSITE" id="PS51257">
    <property type="entry name" value="PROKAR_LIPOPROTEIN"/>
    <property type="match status" value="1"/>
</dbReference>
<accession>A0AAV7X2L5</accession>